<proteinExistence type="predicted"/>
<dbReference type="SUPFAM" id="SSF101576">
    <property type="entry name" value="Supernatant protein factor (SPF), C-terminal domain"/>
    <property type="match status" value="1"/>
</dbReference>
<dbReference type="PANTHER" id="PTHR47532">
    <property type="entry name" value="RETINAL-BINDING PROTEIN"/>
    <property type="match status" value="1"/>
</dbReference>
<keyword evidence="3" id="KW-1185">Reference proteome</keyword>
<dbReference type="Gene3D" id="2.60.120.680">
    <property type="entry name" value="GOLD domain"/>
    <property type="match status" value="1"/>
</dbReference>
<reference evidence="2 3" key="1">
    <citation type="submission" date="2018-09" db="EMBL/GenBank/DDBJ databases">
        <title>A high-quality reference genome of wild soybean provides a powerful tool to mine soybean genomes.</title>
        <authorList>
            <person name="Xie M."/>
            <person name="Chung C.Y.L."/>
            <person name="Li M.-W."/>
            <person name="Wong F.-L."/>
            <person name="Chan T.-F."/>
            <person name="Lam H.-M."/>
        </authorList>
    </citation>
    <scope>NUCLEOTIDE SEQUENCE [LARGE SCALE GENOMIC DNA]</scope>
    <source>
        <strain evidence="3">cv. W05</strain>
        <tissue evidence="2">Hypocotyl of etiolated seedlings</tissue>
    </source>
</reference>
<sequence>MASTEGLVPITRAFLASYYDKHPFTPLSAHVSTLSSQIRSMANDFLTQHPPIQGERILINEADQQPPHKMDENMWKNREYIEETIFLLQSSNWPEALKQQSAADCVEFSITLGKLKDKLHNTLKALESFQTKNAEHVFNTDHRGQYTAHTAYNLMRGTEVDGIQDEAFEELWKLKVPAKYAVFAWRLLRNRLLTKVNLHRRQIEVMDRSCPFCMNTQEDVGHLFFHCRKIIPIWWESLSWVNISTAFSNDPKQHFLQHGLIMAGGIRTTRWKCWWLAVTWSIWQKRNKIIFSNDSFDANKVIDDAAFLLWTWLSNLEKDFSLHFNQWSIMTYLPQDFRGTLIRQQRERSERNKQAEVDTLVNSGGSIHDRYALLWKQQMDRRRQLAQLGSATGVYKTLVKYLVGVPQVLLDFTRQINDDDGPMEEQRHRYGPPLYSLTSMILSIRLFLSLSWARYDANKLKMEQIAVLEQAVDVYTMELERFLTFISEVFANAPFFISAEVAGALEARKNDDYKEINVPAGKTYEETFVSEIAGALLYCIFDIGSNINLRDASHLFDLHTVLLSVDAVNSYIAWDFSLVQGTINMDIGFSLEFLSPTGEKTLMLPYRRYESDQGNFCTLMAGSYKLIWDNTYSTFFKKVLRYKIDCIPPVTDSVQSD</sequence>
<dbReference type="InterPro" id="IPR009038">
    <property type="entry name" value="GOLD_dom"/>
</dbReference>
<accession>A0A445L5Q5</accession>
<gene>
    <name evidence="2" type="ORF">D0Y65_005634</name>
</gene>
<feature type="domain" description="GOLD" evidence="1">
    <location>
        <begin position="525"/>
        <end position="646"/>
    </location>
</feature>
<dbReference type="InterPro" id="IPR036598">
    <property type="entry name" value="GOLD_dom_sf"/>
</dbReference>
<comment type="caution">
    <text evidence="2">The sequence shown here is derived from an EMBL/GenBank/DDBJ whole genome shotgun (WGS) entry which is preliminary data.</text>
</comment>
<dbReference type="InterPro" id="IPR026960">
    <property type="entry name" value="RVT-Znf"/>
</dbReference>
<dbReference type="PANTHER" id="PTHR47532:SF1">
    <property type="entry name" value="RETINAL-BINDING PROTEIN"/>
    <property type="match status" value="1"/>
</dbReference>
<protein>
    <recommendedName>
        <fullName evidence="1">GOLD domain-containing protein</fullName>
    </recommendedName>
</protein>
<dbReference type="Proteomes" id="UP000289340">
    <property type="component" value="Chromosome 3"/>
</dbReference>
<evidence type="ECO:0000313" key="2">
    <source>
        <dbReference type="EMBL" id="RZC18457.1"/>
    </source>
</evidence>
<dbReference type="EMBL" id="QZWG01000003">
    <property type="protein sequence ID" value="RZC18457.1"/>
    <property type="molecule type" value="Genomic_DNA"/>
</dbReference>
<dbReference type="Pfam" id="PF13966">
    <property type="entry name" value="zf-RVT"/>
    <property type="match status" value="1"/>
</dbReference>
<dbReference type="AlphaFoldDB" id="A0A445L5Q5"/>
<name>A0A445L5Q5_GLYSO</name>
<evidence type="ECO:0000313" key="3">
    <source>
        <dbReference type="Proteomes" id="UP000289340"/>
    </source>
</evidence>
<evidence type="ECO:0000259" key="1">
    <source>
        <dbReference type="PROSITE" id="PS50866"/>
    </source>
</evidence>
<organism evidence="2 3">
    <name type="scientific">Glycine soja</name>
    <name type="common">Wild soybean</name>
    <dbReference type="NCBI Taxonomy" id="3848"/>
    <lineage>
        <taxon>Eukaryota</taxon>
        <taxon>Viridiplantae</taxon>
        <taxon>Streptophyta</taxon>
        <taxon>Embryophyta</taxon>
        <taxon>Tracheophyta</taxon>
        <taxon>Spermatophyta</taxon>
        <taxon>Magnoliopsida</taxon>
        <taxon>eudicotyledons</taxon>
        <taxon>Gunneridae</taxon>
        <taxon>Pentapetalae</taxon>
        <taxon>rosids</taxon>
        <taxon>fabids</taxon>
        <taxon>Fabales</taxon>
        <taxon>Fabaceae</taxon>
        <taxon>Papilionoideae</taxon>
        <taxon>50 kb inversion clade</taxon>
        <taxon>NPAAA clade</taxon>
        <taxon>indigoferoid/millettioid clade</taxon>
        <taxon>Phaseoleae</taxon>
        <taxon>Glycine</taxon>
        <taxon>Glycine subgen. Soja</taxon>
    </lineage>
</organism>
<dbReference type="PROSITE" id="PS50866">
    <property type="entry name" value="GOLD"/>
    <property type="match status" value="1"/>
</dbReference>